<keyword evidence="2" id="KW-1185">Reference proteome</keyword>
<dbReference type="PANTHER" id="PTHR48475">
    <property type="entry name" value="RIBONUCLEASE H"/>
    <property type="match status" value="1"/>
</dbReference>
<accession>A0AAV9DH75</accession>
<reference evidence="1" key="1">
    <citation type="journal article" date="2023" name="Nat. Commun.">
        <title>Diploid and tetraploid genomes of Acorus and the evolution of monocots.</title>
        <authorList>
            <person name="Ma L."/>
            <person name="Liu K.W."/>
            <person name="Li Z."/>
            <person name="Hsiao Y.Y."/>
            <person name="Qi Y."/>
            <person name="Fu T."/>
            <person name="Tang G.D."/>
            <person name="Zhang D."/>
            <person name="Sun W.H."/>
            <person name="Liu D.K."/>
            <person name="Li Y."/>
            <person name="Chen G.Z."/>
            <person name="Liu X.D."/>
            <person name="Liao X.Y."/>
            <person name="Jiang Y.T."/>
            <person name="Yu X."/>
            <person name="Hao Y."/>
            <person name="Huang J."/>
            <person name="Zhao X.W."/>
            <person name="Ke S."/>
            <person name="Chen Y.Y."/>
            <person name="Wu W.L."/>
            <person name="Hsu J.L."/>
            <person name="Lin Y.F."/>
            <person name="Huang M.D."/>
            <person name="Li C.Y."/>
            <person name="Huang L."/>
            <person name="Wang Z.W."/>
            <person name="Zhao X."/>
            <person name="Zhong W.Y."/>
            <person name="Peng D.H."/>
            <person name="Ahmad S."/>
            <person name="Lan S."/>
            <person name="Zhang J.S."/>
            <person name="Tsai W.C."/>
            <person name="Van de Peer Y."/>
            <person name="Liu Z.J."/>
        </authorList>
    </citation>
    <scope>NUCLEOTIDE SEQUENCE</scope>
    <source>
        <strain evidence="1">CP</strain>
    </source>
</reference>
<organism evidence="1 2">
    <name type="scientific">Acorus calamus</name>
    <name type="common">Sweet flag</name>
    <dbReference type="NCBI Taxonomy" id="4465"/>
    <lineage>
        <taxon>Eukaryota</taxon>
        <taxon>Viridiplantae</taxon>
        <taxon>Streptophyta</taxon>
        <taxon>Embryophyta</taxon>
        <taxon>Tracheophyta</taxon>
        <taxon>Spermatophyta</taxon>
        <taxon>Magnoliopsida</taxon>
        <taxon>Liliopsida</taxon>
        <taxon>Acoraceae</taxon>
        <taxon>Acorus</taxon>
    </lineage>
</organism>
<evidence type="ECO:0000313" key="2">
    <source>
        <dbReference type="Proteomes" id="UP001180020"/>
    </source>
</evidence>
<reference evidence="1" key="2">
    <citation type="submission" date="2023-06" db="EMBL/GenBank/DDBJ databases">
        <authorList>
            <person name="Ma L."/>
            <person name="Liu K.-W."/>
            <person name="Li Z."/>
            <person name="Hsiao Y.-Y."/>
            <person name="Qi Y."/>
            <person name="Fu T."/>
            <person name="Tang G."/>
            <person name="Zhang D."/>
            <person name="Sun W.-H."/>
            <person name="Liu D.-K."/>
            <person name="Li Y."/>
            <person name="Chen G.-Z."/>
            <person name="Liu X.-D."/>
            <person name="Liao X.-Y."/>
            <person name="Jiang Y.-T."/>
            <person name="Yu X."/>
            <person name="Hao Y."/>
            <person name="Huang J."/>
            <person name="Zhao X.-W."/>
            <person name="Ke S."/>
            <person name="Chen Y.-Y."/>
            <person name="Wu W.-L."/>
            <person name="Hsu J.-L."/>
            <person name="Lin Y.-F."/>
            <person name="Huang M.-D."/>
            <person name="Li C.-Y."/>
            <person name="Huang L."/>
            <person name="Wang Z.-W."/>
            <person name="Zhao X."/>
            <person name="Zhong W.-Y."/>
            <person name="Peng D.-H."/>
            <person name="Ahmad S."/>
            <person name="Lan S."/>
            <person name="Zhang J.-S."/>
            <person name="Tsai W.-C."/>
            <person name="Van De Peer Y."/>
            <person name="Liu Z.-J."/>
        </authorList>
    </citation>
    <scope>NUCLEOTIDE SEQUENCE</scope>
    <source>
        <strain evidence="1">CP</strain>
        <tissue evidence="1">Leaves</tissue>
    </source>
</reference>
<name>A0AAV9DH75_ACOCL</name>
<protein>
    <submittedName>
        <fullName evidence="1">Uncharacterized protein</fullName>
    </submittedName>
</protein>
<comment type="caution">
    <text evidence="1">The sequence shown here is derived from an EMBL/GenBank/DDBJ whole genome shotgun (WGS) entry which is preliminary data.</text>
</comment>
<dbReference type="EMBL" id="JAUJYO010000013">
    <property type="protein sequence ID" value="KAK1300409.1"/>
    <property type="molecule type" value="Genomic_DNA"/>
</dbReference>
<dbReference type="PANTHER" id="PTHR48475:SF2">
    <property type="entry name" value="RIBONUCLEASE H"/>
    <property type="match status" value="1"/>
</dbReference>
<proteinExistence type="predicted"/>
<gene>
    <name evidence="1" type="ORF">QJS10_CPB13g01121</name>
</gene>
<sequence length="133" mass="14798">MLKWAIEISSFDLQYVPRSAIKGQVVADIPVDLTPPSGEVLMTENEDGAPNLIWTLNVDGASNRKGAGAGLEGVLPESKFEARKHKQRAARYWMSSMGILYKKSFQGPYLKCVRPREAQRVLKCSIQAYVGDR</sequence>
<dbReference type="Proteomes" id="UP001180020">
    <property type="component" value="Unassembled WGS sequence"/>
</dbReference>
<evidence type="ECO:0000313" key="1">
    <source>
        <dbReference type="EMBL" id="KAK1300409.1"/>
    </source>
</evidence>
<dbReference type="AlphaFoldDB" id="A0AAV9DH75"/>